<accession>A0A495X894</accession>
<dbReference type="AlphaFoldDB" id="A0A495X894"/>
<reference evidence="1 2" key="1">
    <citation type="submission" date="2018-10" db="EMBL/GenBank/DDBJ databases">
        <title>Sequencing the genomes of 1000 actinobacteria strains.</title>
        <authorList>
            <person name="Klenk H.-P."/>
        </authorList>
    </citation>
    <scope>NUCLEOTIDE SEQUENCE [LARGE SCALE GENOMIC DNA]</scope>
    <source>
        <strain evidence="1 2">DSM 43911</strain>
    </source>
</reference>
<organism evidence="1 2">
    <name type="scientific">Saccharothrix variisporea</name>
    <dbReference type="NCBI Taxonomy" id="543527"/>
    <lineage>
        <taxon>Bacteria</taxon>
        <taxon>Bacillati</taxon>
        <taxon>Actinomycetota</taxon>
        <taxon>Actinomycetes</taxon>
        <taxon>Pseudonocardiales</taxon>
        <taxon>Pseudonocardiaceae</taxon>
        <taxon>Saccharothrix</taxon>
    </lineage>
</organism>
<dbReference type="RefSeq" id="WP_170199456.1">
    <property type="nucleotide sequence ID" value="NZ_JBIUBA010000022.1"/>
</dbReference>
<gene>
    <name evidence="1" type="ORF">DFJ66_3414</name>
</gene>
<evidence type="ECO:0000313" key="2">
    <source>
        <dbReference type="Proteomes" id="UP000272729"/>
    </source>
</evidence>
<keyword evidence="2" id="KW-1185">Reference proteome</keyword>
<comment type="caution">
    <text evidence="1">The sequence shown here is derived from an EMBL/GenBank/DDBJ whole genome shotgun (WGS) entry which is preliminary data.</text>
</comment>
<sequence>MSNEALGSAESKIKLSGPVVNAANVNGLISAASHKVKVRVATPVVVRKGVR</sequence>
<proteinExistence type="predicted"/>
<protein>
    <submittedName>
        <fullName evidence="1">Uncharacterized protein</fullName>
    </submittedName>
</protein>
<evidence type="ECO:0000313" key="1">
    <source>
        <dbReference type="EMBL" id="RKT70167.1"/>
    </source>
</evidence>
<dbReference type="EMBL" id="RBXR01000001">
    <property type="protein sequence ID" value="RKT70167.1"/>
    <property type="molecule type" value="Genomic_DNA"/>
</dbReference>
<name>A0A495X894_9PSEU</name>
<dbReference type="Proteomes" id="UP000272729">
    <property type="component" value="Unassembled WGS sequence"/>
</dbReference>